<evidence type="ECO:0000256" key="1">
    <source>
        <dbReference type="ARBA" id="ARBA00022669"/>
    </source>
</evidence>
<dbReference type="GO" id="GO:0008061">
    <property type="term" value="F:chitin binding"/>
    <property type="evidence" value="ECO:0007669"/>
    <property type="project" value="UniProtKB-KW"/>
</dbReference>
<evidence type="ECO:0000256" key="7">
    <source>
        <dbReference type="SAM" id="SignalP"/>
    </source>
</evidence>
<dbReference type="InterPro" id="IPR051940">
    <property type="entry name" value="Chitin_bind-dev_reg"/>
</dbReference>
<dbReference type="Gene3D" id="2.170.140.10">
    <property type="entry name" value="Chitin binding domain"/>
    <property type="match status" value="6"/>
</dbReference>
<protein>
    <recommendedName>
        <fullName evidence="8">Chitin-binding type-2 domain-containing protein</fullName>
    </recommendedName>
</protein>
<feature type="domain" description="Chitin-binding type-2" evidence="8">
    <location>
        <begin position="244"/>
        <end position="299"/>
    </location>
</feature>
<dbReference type="PROSITE" id="PS50940">
    <property type="entry name" value="CHIT_BIND_II"/>
    <property type="match status" value="6"/>
</dbReference>
<dbReference type="VEuPathDB" id="VectorBase:AQUA002114"/>
<evidence type="ECO:0000256" key="5">
    <source>
        <dbReference type="ARBA" id="ARBA00023180"/>
    </source>
</evidence>
<dbReference type="InterPro" id="IPR002557">
    <property type="entry name" value="Chitin-bd_dom"/>
</dbReference>
<sequence length="489" mass="53890">MALQQVLVASLLVAAALWSVPAEGVDLNKLCEGVRFGTFAHPDDCRQYVMCVLWNPVVLPCPGGYVFQPEVQFCVQESQYQCNTEVTSGPEETTTTSTTPEPTTSVPECVHRPSWESFFCDNARRALVANPMNCTQYIRCQLDVPANQHCPAGTVFNDLYQDCFPREHETCTLASVREDYCVSRADGSYAHPFLCNRFVTCVQQQLRLESCPPFFVFSPTVAHCVKGSAVACSTCSSVASSSPSDSCVVENELTSNPSACNQYYRCLSGERILFSCTEGKVFNPSTKRCVTSDHYPCDEHQPEITTAEPSLLCLRNPNGIVPHPSNCDKYIVCSGGLQTVQSCGYRENFSWKKLGCGEDVSCSEYFNGYARTLESVACNRQSLPLAEHPYEAGTYIDCGTQESVSCAEGTLFRWNYQRCLPGLVATNELQSAAPNCGAFGKSAHPYLCEKYFKCVFWISSLENCPADMIYSAEGNECVPGNFQTCTINP</sequence>
<dbReference type="PANTHER" id="PTHR23301:SF0">
    <property type="entry name" value="CHITIN-BINDING TYPE-2 DOMAIN-CONTAINING PROTEIN-RELATED"/>
    <property type="match status" value="1"/>
</dbReference>
<keyword evidence="5" id="KW-0325">Glycoprotein</keyword>
<evidence type="ECO:0000313" key="9">
    <source>
        <dbReference type="EnsemblMetazoa" id="AQUA002114-PA"/>
    </source>
</evidence>
<feature type="region of interest" description="Disordered" evidence="6">
    <location>
        <begin position="85"/>
        <end position="107"/>
    </location>
</feature>
<organism evidence="9 10">
    <name type="scientific">Anopheles quadriannulatus</name>
    <name type="common">Mosquito</name>
    <dbReference type="NCBI Taxonomy" id="34691"/>
    <lineage>
        <taxon>Eukaryota</taxon>
        <taxon>Metazoa</taxon>
        <taxon>Ecdysozoa</taxon>
        <taxon>Arthropoda</taxon>
        <taxon>Hexapoda</taxon>
        <taxon>Insecta</taxon>
        <taxon>Pterygota</taxon>
        <taxon>Neoptera</taxon>
        <taxon>Endopterygota</taxon>
        <taxon>Diptera</taxon>
        <taxon>Nematocera</taxon>
        <taxon>Culicoidea</taxon>
        <taxon>Culicidae</taxon>
        <taxon>Anophelinae</taxon>
        <taxon>Anopheles</taxon>
    </lineage>
</organism>
<name>A0A182WX54_ANOQN</name>
<proteinExistence type="predicted"/>
<evidence type="ECO:0000256" key="2">
    <source>
        <dbReference type="ARBA" id="ARBA00022729"/>
    </source>
</evidence>
<keyword evidence="10" id="KW-1185">Reference proteome</keyword>
<dbReference type="Proteomes" id="UP000076407">
    <property type="component" value="Unassembled WGS sequence"/>
</dbReference>
<dbReference type="GO" id="GO:0005576">
    <property type="term" value="C:extracellular region"/>
    <property type="evidence" value="ECO:0007669"/>
    <property type="project" value="InterPro"/>
</dbReference>
<feature type="signal peptide" evidence="7">
    <location>
        <begin position="1"/>
        <end position="24"/>
    </location>
</feature>
<feature type="domain" description="Chitin-binding type-2" evidence="8">
    <location>
        <begin position="117"/>
        <end position="173"/>
    </location>
</feature>
<feature type="domain" description="Chitin-binding type-2" evidence="8">
    <location>
        <begin position="28"/>
        <end position="84"/>
    </location>
</feature>
<keyword evidence="1" id="KW-0147">Chitin-binding</keyword>
<dbReference type="InterPro" id="IPR036508">
    <property type="entry name" value="Chitin-bd_dom_sf"/>
</dbReference>
<evidence type="ECO:0000313" key="10">
    <source>
        <dbReference type="Proteomes" id="UP000076407"/>
    </source>
</evidence>
<evidence type="ECO:0000259" key="8">
    <source>
        <dbReference type="PROSITE" id="PS50940"/>
    </source>
</evidence>
<evidence type="ECO:0000256" key="3">
    <source>
        <dbReference type="ARBA" id="ARBA00022737"/>
    </source>
</evidence>
<keyword evidence="4" id="KW-1015">Disulfide bond</keyword>
<dbReference type="STRING" id="34691.A0A182WX54"/>
<feature type="domain" description="Chitin-binding type-2" evidence="8">
    <location>
        <begin position="178"/>
        <end position="234"/>
    </location>
</feature>
<dbReference type="Pfam" id="PF01607">
    <property type="entry name" value="CBM_14"/>
    <property type="match status" value="5"/>
</dbReference>
<feature type="domain" description="Chitin-binding type-2" evidence="8">
    <location>
        <begin position="310"/>
        <end position="364"/>
    </location>
</feature>
<dbReference type="EnsemblMetazoa" id="AQUA002114-RA">
    <property type="protein sequence ID" value="AQUA002114-PA"/>
    <property type="gene ID" value="AQUA002114"/>
</dbReference>
<dbReference type="PANTHER" id="PTHR23301">
    <property type="entry name" value="CHITIN BINDING PERITROPHIN-A"/>
    <property type="match status" value="1"/>
</dbReference>
<feature type="domain" description="Chitin-binding type-2" evidence="8">
    <location>
        <begin position="433"/>
        <end position="487"/>
    </location>
</feature>
<reference evidence="9" key="1">
    <citation type="submission" date="2020-05" db="UniProtKB">
        <authorList>
            <consortium name="EnsemblMetazoa"/>
        </authorList>
    </citation>
    <scope>IDENTIFICATION</scope>
    <source>
        <strain evidence="9">SANGQUA</strain>
    </source>
</reference>
<dbReference type="SMART" id="SM00494">
    <property type="entry name" value="ChtBD2"/>
    <property type="match status" value="6"/>
</dbReference>
<dbReference type="AlphaFoldDB" id="A0A182WX54"/>
<keyword evidence="3" id="KW-0677">Repeat</keyword>
<dbReference type="SUPFAM" id="SSF57625">
    <property type="entry name" value="Invertebrate chitin-binding proteins"/>
    <property type="match status" value="6"/>
</dbReference>
<keyword evidence="2 7" id="KW-0732">Signal</keyword>
<evidence type="ECO:0000256" key="6">
    <source>
        <dbReference type="SAM" id="MobiDB-lite"/>
    </source>
</evidence>
<accession>A0A182WX54</accession>
<evidence type="ECO:0000256" key="4">
    <source>
        <dbReference type="ARBA" id="ARBA00023157"/>
    </source>
</evidence>
<feature type="chain" id="PRO_5008142048" description="Chitin-binding type-2 domain-containing protein" evidence="7">
    <location>
        <begin position="25"/>
        <end position="489"/>
    </location>
</feature>